<keyword evidence="2" id="KW-0378">Hydrolase</keyword>
<dbReference type="RefSeq" id="WP_290300642.1">
    <property type="nucleotide sequence ID" value="NZ_JAUFQR010000001.1"/>
</dbReference>
<gene>
    <name evidence="2" type="ORF">ACFONJ_21840</name>
</gene>
<dbReference type="GO" id="GO:0004519">
    <property type="term" value="F:endonuclease activity"/>
    <property type="evidence" value="ECO:0007669"/>
    <property type="project" value="UniProtKB-KW"/>
</dbReference>
<keyword evidence="3" id="KW-1185">Reference proteome</keyword>
<proteinExistence type="predicted"/>
<reference evidence="3" key="1">
    <citation type="journal article" date="2019" name="Int. J. Syst. Evol. Microbiol.">
        <title>The Global Catalogue of Microorganisms (GCM) 10K type strain sequencing project: providing services to taxonomists for standard genome sequencing and annotation.</title>
        <authorList>
            <consortium name="The Broad Institute Genomics Platform"/>
            <consortium name="The Broad Institute Genome Sequencing Center for Infectious Disease"/>
            <person name="Wu L."/>
            <person name="Ma J."/>
        </authorList>
    </citation>
    <scope>NUCLEOTIDE SEQUENCE [LARGE SCALE GENOMIC DNA]</scope>
    <source>
        <strain evidence="3">CECT 7798</strain>
    </source>
</reference>
<dbReference type="Gene3D" id="3.60.10.10">
    <property type="entry name" value="Endonuclease/exonuclease/phosphatase"/>
    <property type="match status" value="1"/>
</dbReference>
<evidence type="ECO:0000313" key="2">
    <source>
        <dbReference type="EMBL" id="MFC3758633.1"/>
    </source>
</evidence>
<dbReference type="InterPro" id="IPR036691">
    <property type="entry name" value="Endo/exonu/phosph_ase_sf"/>
</dbReference>
<dbReference type="Proteomes" id="UP001595735">
    <property type="component" value="Unassembled WGS sequence"/>
</dbReference>
<keyword evidence="2" id="KW-0255">Endonuclease</keyword>
<evidence type="ECO:0000313" key="3">
    <source>
        <dbReference type="Proteomes" id="UP001595735"/>
    </source>
</evidence>
<accession>A0ABV7Y3I8</accession>
<dbReference type="InterPro" id="IPR005135">
    <property type="entry name" value="Endo/exonuclease/phosphatase"/>
</dbReference>
<protein>
    <submittedName>
        <fullName evidence="2">Endonuclease/exonuclease/phosphatase family protein</fullName>
    </submittedName>
</protein>
<name>A0ABV7Y3I8_9FLAO</name>
<feature type="domain" description="Endonuclease/exonuclease/phosphatase" evidence="1">
    <location>
        <begin position="5"/>
        <end position="209"/>
    </location>
</feature>
<dbReference type="SUPFAM" id="SSF56219">
    <property type="entry name" value="DNase I-like"/>
    <property type="match status" value="1"/>
</dbReference>
<dbReference type="Pfam" id="PF03372">
    <property type="entry name" value="Exo_endo_phos"/>
    <property type="match status" value="1"/>
</dbReference>
<keyword evidence="2" id="KW-0540">Nuclease</keyword>
<evidence type="ECO:0000259" key="1">
    <source>
        <dbReference type="Pfam" id="PF03372"/>
    </source>
</evidence>
<dbReference type="EMBL" id="JBHRYO010000002">
    <property type="protein sequence ID" value="MFC3758633.1"/>
    <property type="molecule type" value="Genomic_DNA"/>
</dbReference>
<organism evidence="2 3">
    <name type="scientific">Chryseobacterium tructae</name>
    <dbReference type="NCBI Taxonomy" id="1037380"/>
    <lineage>
        <taxon>Bacteria</taxon>
        <taxon>Pseudomonadati</taxon>
        <taxon>Bacteroidota</taxon>
        <taxon>Flavobacteriia</taxon>
        <taxon>Flavobacteriales</taxon>
        <taxon>Weeksellaceae</taxon>
        <taxon>Chryseobacterium group</taxon>
        <taxon>Chryseobacterium</taxon>
    </lineage>
</organism>
<sequence length="216" mass="23958">MRILFWNVQRLGWTSDDNRRSIIGNVFYSQAPDIMLLCELTTASQIPQAQNVTYRLQNSSQLCYGATNNDGSLIQLQRINPPVGAGYPGRPGGNNFANLVDRALAYTGFHNNYHIYVFHAPAYFIGAERAATFLTYALNALHAGQNWLVIGDHNVEPYKLTPFVQNHAFQSSTATYIGGIPKMYDYVLTNNPVNFSLQTIVPGGAGSDHLPIVLDF</sequence>
<comment type="caution">
    <text evidence="2">The sequence shown here is derived from an EMBL/GenBank/DDBJ whole genome shotgun (WGS) entry which is preliminary data.</text>
</comment>